<keyword evidence="1" id="KW-0812">Transmembrane</keyword>
<dbReference type="PROSITE" id="PS51257">
    <property type="entry name" value="PROKAR_LIPOPROTEIN"/>
    <property type="match status" value="1"/>
</dbReference>
<comment type="caution">
    <text evidence="2">The sequence shown here is derived from an EMBL/GenBank/DDBJ whole genome shotgun (WGS) entry which is preliminary data.</text>
</comment>
<dbReference type="EMBL" id="DSMG01000198">
    <property type="protein sequence ID" value="HDX33698.1"/>
    <property type="molecule type" value="Genomic_DNA"/>
</dbReference>
<gene>
    <name evidence="2" type="ORF">ENQ20_19790</name>
</gene>
<organism evidence="2">
    <name type="scientific">Caldilinea aerophila</name>
    <dbReference type="NCBI Taxonomy" id="133453"/>
    <lineage>
        <taxon>Bacteria</taxon>
        <taxon>Bacillati</taxon>
        <taxon>Chloroflexota</taxon>
        <taxon>Caldilineae</taxon>
        <taxon>Caldilineales</taxon>
        <taxon>Caldilineaceae</taxon>
        <taxon>Caldilinea</taxon>
    </lineage>
</organism>
<sequence>MRSGPRESWLVVLFVAGCLLFSYPLMELFNHVDLLLGAPVSVLYLFGAWLGVIGVAWLIHEWRS</sequence>
<keyword evidence="1" id="KW-1133">Transmembrane helix</keyword>
<evidence type="ECO:0000256" key="1">
    <source>
        <dbReference type="SAM" id="Phobius"/>
    </source>
</evidence>
<feature type="transmembrane region" description="Helical" evidence="1">
    <location>
        <begin position="38"/>
        <end position="59"/>
    </location>
</feature>
<protein>
    <recommendedName>
        <fullName evidence="3">DUF3311 domain-containing protein</fullName>
    </recommendedName>
</protein>
<name>A0A7C1FS53_9CHLR</name>
<evidence type="ECO:0008006" key="3">
    <source>
        <dbReference type="Google" id="ProtNLM"/>
    </source>
</evidence>
<feature type="transmembrane region" description="Helical" evidence="1">
    <location>
        <begin position="9"/>
        <end position="26"/>
    </location>
</feature>
<proteinExistence type="predicted"/>
<reference evidence="2" key="1">
    <citation type="journal article" date="2020" name="mSystems">
        <title>Genome- and Community-Level Interaction Insights into Carbon Utilization and Element Cycling Functions of Hydrothermarchaeota in Hydrothermal Sediment.</title>
        <authorList>
            <person name="Zhou Z."/>
            <person name="Liu Y."/>
            <person name="Xu W."/>
            <person name="Pan J."/>
            <person name="Luo Z.H."/>
            <person name="Li M."/>
        </authorList>
    </citation>
    <scope>NUCLEOTIDE SEQUENCE [LARGE SCALE GENOMIC DNA]</scope>
    <source>
        <strain evidence="2">SpSt-289</strain>
    </source>
</reference>
<dbReference type="AlphaFoldDB" id="A0A7C1FS53"/>
<keyword evidence="1" id="KW-0472">Membrane</keyword>
<accession>A0A7C1FS53</accession>
<evidence type="ECO:0000313" key="2">
    <source>
        <dbReference type="EMBL" id="HDX33698.1"/>
    </source>
</evidence>